<evidence type="ECO:0000256" key="3">
    <source>
        <dbReference type="ARBA" id="ARBA00022490"/>
    </source>
</evidence>
<keyword evidence="8" id="KW-0275">Fatty acid biosynthesis</keyword>
<keyword evidence="9" id="KW-0012">Acyltransferase</keyword>
<dbReference type="PANTHER" id="PTHR34069">
    <property type="entry name" value="3-OXOACYL-[ACYL-CARRIER-PROTEIN] SYNTHASE 3"/>
    <property type="match status" value="1"/>
</dbReference>
<dbReference type="GO" id="GO:0006633">
    <property type="term" value="P:fatty acid biosynthetic process"/>
    <property type="evidence" value="ECO:0007669"/>
    <property type="project" value="UniProtKB-KW"/>
</dbReference>
<keyword evidence="4" id="KW-0444">Lipid biosynthesis</keyword>
<dbReference type="NCBIfam" id="NF006829">
    <property type="entry name" value="PRK09352.1"/>
    <property type="match status" value="1"/>
</dbReference>
<dbReference type="CDD" id="cd00830">
    <property type="entry name" value="KAS_III"/>
    <property type="match status" value="1"/>
</dbReference>
<gene>
    <name evidence="12" type="ORF">SAMN05421812_103224</name>
</gene>
<feature type="domain" description="Beta-ketoacyl-[acyl-carrier-protein] synthase III N-terminal" evidence="11">
    <location>
        <begin position="113"/>
        <end position="190"/>
    </location>
</feature>
<dbReference type="AlphaFoldDB" id="A0A239K022"/>
<evidence type="ECO:0000256" key="1">
    <source>
        <dbReference type="ARBA" id="ARBA00005189"/>
    </source>
</evidence>
<keyword evidence="13" id="KW-1185">Reference proteome</keyword>
<dbReference type="SUPFAM" id="SSF53901">
    <property type="entry name" value="Thiolase-like"/>
    <property type="match status" value="1"/>
</dbReference>
<evidence type="ECO:0000256" key="9">
    <source>
        <dbReference type="ARBA" id="ARBA00023315"/>
    </source>
</evidence>
<evidence type="ECO:0000259" key="11">
    <source>
        <dbReference type="Pfam" id="PF08545"/>
    </source>
</evidence>
<evidence type="ECO:0000259" key="10">
    <source>
        <dbReference type="Pfam" id="PF08541"/>
    </source>
</evidence>
<name>A0A239K022_9ACTN</name>
<comment type="similarity">
    <text evidence="2">Belongs to the thiolase-like superfamily. FabH family.</text>
</comment>
<evidence type="ECO:0000256" key="4">
    <source>
        <dbReference type="ARBA" id="ARBA00022516"/>
    </source>
</evidence>
<evidence type="ECO:0000313" key="13">
    <source>
        <dbReference type="Proteomes" id="UP000198362"/>
    </source>
</evidence>
<keyword evidence="7" id="KW-0443">Lipid metabolism</keyword>
<keyword evidence="3" id="KW-0963">Cytoplasm</keyword>
<organism evidence="12 13">
    <name type="scientific">Asanoa hainanensis</name>
    <dbReference type="NCBI Taxonomy" id="560556"/>
    <lineage>
        <taxon>Bacteria</taxon>
        <taxon>Bacillati</taxon>
        <taxon>Actinomycetota</taxon>
        <taxon>Actinomycetes</taxon>
        <taxon>Micromonosporales</taxon>
        <taxon>Micromonosporaceae</taxon>
        <taxon>Asanoa</taxon>
    </lineage>
</organism>
<dbReference type="PANTHER" id="PTHR34069:SF2">
    <property type="entry name" value="BETA-KETOACYL-[ACYL-CARRIER-PROTEIN] SYNTHASE III"/>
    <property type="match status" value="1"/>
</dbReference>
<evidence type="ECO:0000256" key="7">
    <source>
        <dbReference type="ARBA" id="ARBA00023098"/>
    </source>
</evidence>
<dbReference type="EMBL" id="FZPH01000003">
    <property type="protein sequence ID" value="SNT11401.1"/>
    <property type="molecule type" value="Genomic_DNA"/>
</dbReference>
<dbReference type="Gene3D" id="3.40.47.10">
    <property type="match status" value="2"/>
</dbReference>
<dbReference type="InterPro" id="IPR004655">
    <property type="entry name" value="FabH"/>
</dbReference>
<dbReference type="NCBIfam" id="TIGR00747">
    <property type="entry name" value="fabH"/>
    <property type="match status" value="1"/>
</dbReference>
<dbReference type="Pfam" id="PF08545">
    <property type="entry name" value="ACP_syn_III"/>
    <property type="match status" value="1"/>
</dbReference>
<evidence type="ECO:0000313" key="12">
    <source>
        <dbReference type="EMBL" id="SNT11401.1"/>
    </source>
</evidence>
<keyword evidence="6" id="KW-0276">Fatty acid metabolism</keyword>
<dbReference type="RefSeq" id="WP_089246587.1">
    <property type="nucleotide sequence ID" value="NZ_FZPH01000003.1"/>
</dbReference>
<evidence type="ECO:0000256" key="2">
    <source>
        <dbReference type="ARBA" id="ARBA00008642"/>
    </source>
</evidence>
<evidence type="ECO:0000256" key="6">
    <source>
        <dbReference type="ARBA" id="ARBA00022832"/>
    </source>
</evidence>
<dbReference type="InterPro" id="IPR013751">
    <property type="entry name" value="ACP_syn_III_N"/>
</dbReference>
<dbReference type="InterPro" id="IPR013747">
    <property type="entry name" value="ACP_syn_III_C"/>
</dbReference>
<dbReference type="GO" id="GO:0044550">
    <property type="term" value="P:secondary metabolite biosynthetic process"/>
    <property type="evidence" value="ECO:0007669"/>
    <property type="project" value="TreeGrafter"/>
</dbReference>
<evidence type="ECO:0000256" key="8">
    <source>
        <dbReference type="ARBA" id="ARBA00023160"/>
    </source>
</evidence>
<dbReference type="OrthoDB" id="9815506at2"/>
<sequence>MRVSAEASGSRVVSVGAYRPARVVTNAEICERIDSTDEWIRRRSGIVSRRFADETETVISMAAAAGRQAVLRAGLEPTDIDMVLLATMSRVQQSPPAAPQVAHELGATTAAALDLGAACAGFCHGIAIADGLIWAGSARHVLVIGSEKMTDIIDPTDRSLAFLFADGAGAVVVGPAPEPGVGPVVWGSDGARAGLIGHPEPYTSMLEKPDFWPTMSMAGPEVFRWAVQEVTATARAAVTMAGLVPAEVAAFVPHQANARITDRMVAGLDLTSSCVVARDIETAGNTSAASIPLALDALLATADAPRGSALLVGFGAGLSYSAMVVDLPNA</sequence>
<comment type="pathway">
    <text evidence="1">Lipid metabolism.</text>
</comment>
<protein>
    <submittedName>
        <fullName evidence="12">3-oxoacyl-[acyl-carrier-protein] synthase-3</fullName>
    </submittedName>
</protein>
<dbReference type="GO" id="GO:0004315">
    <property type="term" value="F:3-oxoacyl-[acyl-carrier-protein] synthase activity"/>
    <property type="evidence" value="ECO:0007669"/>
    <property type="project" value="InterPro"/>
</dbReference>
<evidence type="ECO:0000256" key="5">
    <source>
        <dbReference type="ARBA" id="ARBA00022679"/>
    </source>
</evidence>
<dbReference type="Proteomes" id="UP000198362">
    <property type="component" value="Unassembled WGS sequence"/>
</dbReference>
<reference evidence="12 13" key="1">
    <citation type="submission" date="2017-06" db="EMBL/GenBank/DDBJ databases">
        <authorList>
            <person name="Kim H.J."/>
            <person name="Triplett B.A."/>
        </authorList>
    </citation>
    <scope>NUCLEOTIDE SEQUENCE [LARGE SCALE GENOMIC DNA]</scope>
    <source>
        <strain evidence="12 13">CGMCC 4.5593</strain>
    </source>
</reference>
<dbReference type="InterPro" id="IPR016039">
    <property type="entry name" value="Thiolase-like"/>
</dbReference>
<dbReference type="Pfam" id="PF08541">
    <property type="entry name" value="ACP_syn_III_C"/>
    <property type="match status" value="1"/>
</dbReference>
<feature type="domain" description="Beta-ketoacyl-[acyl-carrier-protein] synthase III C-terminal" evidence="10">
    <location>
        <begin position="241"/>
        <end position="326"/>
    </location>
</feature>
<accession>A0A239K022</accession>
<proteinExistence type="inferred from homology"/>
<keyword evidence="5" id="KW-0808">Transferase</keyword>